<feature type="compositionally biased region" description="Low complexity" evidence="1">
    <location>
        <begin position="133"/>
        <end position="143"/>
    </location>
</feature>
<dbReference type="AlphaFoldDB" id="A0A1C4Z8L3"/>
<accession>A0A1C4Z8L3</accession>
<gene>
    <name evidence="2" type="ORF">GA0070563_107367</name>
</gene>
<reference evidence="3" key="1">
    <citation type="submission" date="2016-06" db="EMBL/GenBank/DDBJ databases">
        <authorList>
            <person name="Varghese N."/>
            <person name="Submissions Spin"/>
        </authorList>
    </citation>
    <scope>NUCLEOTIDE SEQUENCE [LARGE SCALE GENOMIC DNA]</scope>
    <source>
        <strain evidence="3">DSM 43168</strain>
    </source>
</reference>
<organism evidence="2 3">
    <name type="scientific">Micromonospora carbonacea</name>
    <dbReference type="NCBI Taxonomy" id="47853"/>
    <lineage>
        <taxon>Bacteria</taxon>
        <taxon>Bacillati</taxon>
        <taxon>Actinomycetota</taxon>
        <taxon>Actinomycetes</taxon>
        <taxon>Micromonosporales</taxon>
        <taxon>Micromonosporaceae</taxon>
        <taxon>Micromonospora</taxon>
    </lineage>
</organism>
<proteinExistence type="predicted"/>
<name>A0A1C4Z8L3_9ACTN</name>
<evidence type="ECO:0000256" key="1">
    <source>
        <dbReference type="SAM" id="MobiDB-lite"/>
    </source>
</evidence>
<feature type="region of interest" description="Disordered" evidence="1">
    <location>
        <begin position="208"/>
        <end position="274"/>
    </location>
</feature>
<dbReference type="EMBL" id="FMCT01000007">
    <property type="protein sequence ID" value="SCF29250.1"/>
    <property type="molecule type" value="Genomic_DNA"/>
</dbReference>
<sequence>MTSDTSTPSAPSGRHRRHWLVPREQLAAEYESRYGSPAVSEYGLAVRDVVEKCPGIGAVGTWSRLAERICRGRPGRDRATWRKRLSRHFTAETKGPPWQTVVLVVEYTVPADEREATLGHFERLYEAARGERPPSGSRRPAAGTGRSDAWGDPAASAPTGFDATGTRADGRTRTRLGQLLRKNAALHRRLATLRRRLATSEAENDLLRAALRPPARPAGQGRSRHRPLGGETRPEDVPRQRESAPPTDPPREGRNRNARNFPLGAVTTNDAPGGRHYYLRLDTAYLAPRPGAPTYSIGSRPPFPRS</sequence>
<feature type="region of interest" description="Disordered" evidence="1">
    <location>
        <begin position="125"/>
        <end position="176"/>
    </location>
</feature>
<evidence type="ECO:0000313" key="2">
    <source>
        <dbReference type="EMBL" id="SCF29250.1"/>
    </source>
</evidence>
<protein>
    <submittedName>
        <fullName evidence="2">Uncharacterized protein</fullName>
    </submittedName>
</protein>
<feature type="compositionally biased region" description="Basic and acidic residues" evidence="1">
    <location>
        <begin position="232"/>
        <end position="242"/>
    </location>
</feature>
<keyword evidence="3" id="KW-1185">Reference proteome</keyword>
<dbReference type="Proteomes" id="UP000183585">
    <property type="component" value="Unassembled WGS sequence"/>
</dbReference>
<dbReference type="RefSeq" id="WP_074475692.1">
    <property type="nucleotide sequence ID" value="NZ_FMCT01000007.1"/>
</dbReference>
<feature type="region of interest" description="Disordered" evidence="1">
    <location>
        <begin position="287"/>
        <end position="306"/>
    </location>
</feature>
<evidence type="ECO:0000313" key="3">
    <source>
        <dbReference type="Proteomes" id="UP000183585"/>
    </source>
</evidence>